<dbReference type="AlphaFoldDB" id="A0A077NC56"/>
<name>A0A077NC56_XENBV</name>
<protein>
    <submittedName>
        <fullName evidence="1">Uncharacterized protein</fullName>
    </submittedName>
</protein>
<dbReference type="EMBL" id="CBSW010000070">
    <property type="protein sequence ID" value="CDG95817.1"/>
    <property type="molecule type" value="Genomic_DNA"/>
</dbReference>
<sequence length="70" mass="8352">MFALIPERKVKKLKSAIESYKRAYNETAKIQHYHDTHPSDYVVFLNSYDVLNPKETIKDLEPLRKFLKKI</sequence>
<dbReference type="HOGENOM" id="CLU_2756909_0_0_6"/>
<evidence type="ECO:0000313" key="1">
    <source>
        <dbReference type="EMBL" id="CDG95817.1"/>
    </source>
</evidence>
<accession>A0A077NC56</accession>
<reference evidence="1" key="1">
    <citation type="submission" date="2013-07" db="EMBL/GenBank/DDBJ databases">
        <title>Sub-species coevolution in mutualistic symbiosis.</title>
        <authorList>
            <person name="Murfin K."/>
            <person name="Klassen J."/>
            <person name="Lee M."/>
            <person name="Forst S."/>
            <person name="Stock P."/>
            <person name="Goodrich-Blair H."/>
        </authorList>
    </citation>
    <scope>NUCLEOTIDE SEQUENCE [LARGE SCALE GENOMIC DNA]</scope>
    <source>
        <strain evidence="1">Puntauvense</strain>
    </source>
</reference>
<dbReference type="Proteomes" id="UP000028511">
    <property type="component" value="Unassembled WGS sequence"/>
</dbReference>
<comment type="caution">
    <text evidence="1">The sequence shown here is derived from an EMBL/GenBank/DDBJ whole genome shotgun (WGS) entry which is preliminary data.</text>
</comment>
<organism evidence="1">
    <name type="scientific">Xenorhabdus bovienii str. puntauvense</name>
    <dbReference type="NCBI Taxonomy" id="1398201"/>
    <lineage>
        <taxon>Bacteria</taxon>
        <taxon>Pseudomonadati</taxon>
        <taxon>Pseudomonadota</taxon>
        <taxon>Gammaproteobacteria</taxon>
        <taxon>Enterobacterales</taxon>
        <taxon>Morganellaceae</taxon>
        <taxon>Xenorhabdus</taxon>
    </lineage>
</organism>
<gene>
    <name evidence="1" type="ORF">XBP1_1610004</name>
</gene>
<proteinExistence type="predicted"/>